<dbReference type="OrthoDB" id="10262326at2759"/>
<sequence length="91" mass="10219">MPRGLQIVATCQREVRIIHSLCKNEDGSCWHSGSLQLAGNVKCPRHRRPKFDPATALLTGTKDGTLVNVYLRILVGNRRSLFVSLFLFSRP</sequence>
<organism evidence="1 2">
    <name type="scientific">Microthlaspi erraticum</name>
    <dbReference type="NCBI Taxonomy" id="1685480"/>
    <lineage>
        <taxon>Eukaryota</taxon>
        <taxon>Viridiplantae</taxon>
        <taxon>Streptophyta</taxon>
        <taxon>Embryophyta</taxon>
        <taxon>Tracheophyta</taxon>
        <taxon>Spermatophyta</taxon>
        <taxon>Magnoliopsida</taxon>
        <taxon>eudicotyledons</taxon>
        <taxon>Gunneridae</taxon>
        <taxon>Pentapetalae</taxon>
        <taxon>rosids</taxon>
        <taxon>malvids</taxon>
        <taxon>Brassicales</taxon>
        <taxon>Brassicaceae</taxon>
        <taxon>Coluteocarpeae</taxon>
        <taxon>Microthlaspi</taxon>
    </lineage>
</organism>
<evidence type="ECO:0000313" key="1">
    <source>
        <dbReference type="EMBL" id="CAA7046139.1"/>
    </source>
</evidence>
<accession>A0A6D2K277</accession>
<comment type="caution">
    <text evidence="1">The sequence shown here is derived from an EMBL/GenBank/DDBJ whole genome shotgun (WGS) entry which is preliminary data.</text>
</comment>
<evidence type="ECO:0000313" key="2">
    <source>
        <dbReference type="Proteomes" id="UP000467841"/>
    </source>
</evidence>
<reference evidence="1" key="1">
    <citation type="submission" date="2020-01" db="EMBL/GenBank/DDBJ databases">
        <authorList>
            <person name="Mishra B."/>
        </authorList>
    </citation>
    <scope>NUCLEOTIDE SEQUENCE [LARGE SCALE GENOMIC DNA]</scope>
</reference>
<name>A0A6D2K277_9BRAS</name>
<gene>
    <name evidence="1" type="ORF">MERR_LOCUS33374</name>
</gene>
<dbReference type="EMBL" id="CACVBM020001340">
    <property type="protein sequence ID" value="CAA7046139.1"/>
    <property type="molecule type" value="Genomic_DNA"/>
</dbReference>
<proteinExistence type="predicted"/>
<protein>
    <submittedName>
        <fullName evidence="1">Uncharacterized protein</fullName>
    </submittedName>
</protein>
<dbReference type="Proteomes" id="UP000467841">
    <property type="component" value="Unassembled WGS sequence"/>
</dbReference>
<keyword evidence="2" id="KW-1185">Reference proteome</keyword>
<dbReference type="AlphaFoldDB" id="A0A6D2K277"/>